<name>A0ABT0K7K0_9GAMM</name>
<feature type="signal peptide" evidence="1">
    <location>
        <begin position="1"/>
        <end position="34"/>
    </location>
</feature>
<reference evidence="2" key="1">
    <citation type="submission" date="2021-04" db="EMBL/GenBank/DDBJ databases">
        <title>Genome sequence of Serratia sp. arafor3.</title>
        <authorList>
            <person name="Besaury L."/>
        </authorList>
    </citation>
    <scope>NUCLEOTIDE SEQUENCE</scope>
    <source>
        <strain evidence="2">Arafor3</strain>
    </source>
</reference>
<evidence type="ECO:0000313" key="2">
    <source>
        <dbReference type="EMBL" id="MCL1027981.1"/>
    </source>
</evidence>
<comment type="caution">
    <text evidence="2">The sequence shown here is derived from an EMBL/GenBank/DDBJ whole genome shotgun (WGS) entry which is preliminary data.</text>
</comment>
<sequence length="242" mass="25536">MLVNLNNGTEMNVFKITALSLVIATSAGSLSAMAAETSQITVKGAVFPSACSISVDGTADFGNLKKNELKEKPKEQNAYHLGYKPINFNIHCNSAAKVALSAQADTPPTGPSTIGITSYISDTEKTLQSLPAQLASLALIDGEDIGYFTVALASVALDGKNAELIFSQDNGGSWQAVSGPRTHVMYQDGSVFHGWGKDTTPQEASDISGVITISAAVYPEIVDKMNDAIRFDTGTTLSLHYL</sequence>
<evidence type="ECO:0000256" key="1">
    <source>
        <dbReference type="SAM" id="SignalP"/>
    </source>
</evidence>
<evidence type="ECO:0000313" key="3">
    <source>
        <dbReference type="Proteomes" id="UP001165275"/>
    </source>
</evidence>
<keyword evidence="1" id="KW-0732">Signal</keyword>
<dbReference type="Pfam" id="PF06551">
    <property type="entry name" value="DUF1120"/>
    <property type="match status" value="1"/>
</dbReference>
<accession>A0ABT0K7K0</accession>
<dbReference type="EMBL" id="JAGQDC010000002">
    <property type="protein sequence ID" value="MCL1027981.1"/>
    <property type="molecule type" value="Genomic_DNA"/>
</dbReference>
<organism evidence="2 3">
    <name type="scientific">Serratia silvae</name>
    <dbReference type="NCBI Taxonomy" id="2824122"/>
    <lineage>
        <taxon>Bacteria</taxon>
        <taxon>Pseudomonadati</taxon>
        <taxon>Pseudomonadota</taxon>
        <taxon>Gammaproteobacteria</taxon>
        <taxon>Enterobacterales</taxon>
        <taxon>Yersiniaceae</taxon>
        <taxon>Serratia</taxon>
    </lineage>
</organism>
<gene>
    <name evidence="2" type="ORF">KAJ71_02815</name>
</gene>
<protein>
    <submittedName>
        <fullName evidence="2">DUF1120 domain-containing protein</fullName>
    </submittedName>
</protein>
<feature type="chain" id="PRO_5046978603" evidence="1">
    <location>
        <begin position="35"/>
        <end position="242"/>
    </location>
</feature>
<proteinExistence type="predicted"/>
<dbReference type="Proteomes" id="UP001165275">
    <property type="component" value="Unassembled WGS sequence"/>
</dbReference>
<keyword evidence="3" id="KW-1185">Reference proteome</keyword>
<dbReference type="InterPro" id="IPR010546">
    <property type="entry name" value="DUF1120"/>
</dbReference>
<dbReference type="RefSeq" id="WP_248944290.1">
    <property type="nucleotide sequence ID" value="NZ_CBCSGY010000007.1"/>
</dbReference>